<proteinExistence type="predicted"/>
<feature type="region of interest" description="Disordered" evidence="1">
    <location>
        <begin position="91"/>
        <end position="129"/>
    </location>
</feature>
<evidence type="ECO:0000256" key="2">
    <source>
        <dbReference type="SAM" id="Phobius"/>
    </source>
</evidence>
<reference evidence="3" key="1">
    <citation type="submission" date="2023-04" db="EMBL/GenBank/DDBJ databases">
        <title>Phytophthora lilii NBRC 32176.</title>
        <authorList>
            <person name="Ichikawa N."/>
            <person name="Sato H."/>
            <person name="Tonouchi N."/>
        </authorList>
    </citation>
    <scope>NUCLEOTIDE SEQUENCE</scope>
    <source>
        <strain evidence="3">NBRC 32176</strain>
    </source>
</reference>
<feature type="transmembrane region" description="Helical" evidence="2">
    <location>
        <begin position="154"/>
        <end position="177"/>
    </location>
</feature>
<keyword evidence="2" id="KW-0472">Membrane</keyword>
<feature type="region of interest" description="Disordered" evidence="1">
    <location>
        <begin position="1"/>
        <end position="78"/>
    </location>
</feature>
<accession>A0A9W6WXW5</accession>
<comment type="caution">
    <text evidence="3">The sequence shown here is derived from an EMBL/GenBank/DDBJ whole genome shotgun (WGS) entry which is preliminary data.</text>
</comment>
<organism evidence="3 4">
    <name type="scientific">Phytophthora lilii</name>
    <dbReference type="NCBI Taxonomy" id="2077276"/>
    <lineage>
        <taxon>Eukaryota</taxon>
        <taxon>Sar</taxon>
        <taxon>Stramenopiles</taxon>
        <taxon>Oomycota</taxon>
        <taxon>Peronosporomycetes</taxon>
        <taxon>Peronosporales</taxon>
        <taxon>Peronosporaceae</taxon>
        <taxon>Phytophthora</taxon>
    </lineage>
</organism>
<evidence type="ECO:0000313" key="3">
    <source>
        <dbReference type="EMBL" id="GMF21762.1"/>
    </source>
</evidence>
<dbReference type="Proteomes" id="UP001165083">
    <property type="component" value="Unassembled WGS sequence"/>
</dbReference>
<evidence type="ECO:0000256" key="1">
    <source>
        <dbReference type="SAM" id="MobiDB-lite"/>
    </source>
</evidence>
<sequence>MVPTFSYSDTEDDDFSSEDGSAHSRPQSFHDLNDIPDNLSAADFEKLTDANSTNNTLKHEDTTIEPPPELQESSKKDNILVKEAVDVANKDVTLPPTKMTSRSLRKRKKREEKVTAPPAETTRRTNKSRSKSVCVPDLVNDAVLSQEYELEEPLPALVCITIAAAAGTLAAVLCVFYN</sequence>
<gene>
    <name evidence="3" type="ORF">Plil01_000861700</name>
</gene>
<keyword evidence="4" id="KW-1185">Reference proteome</keyword>
<dbReference type="AlphaFoldDB" id="A0A9W6WXW5"/>
<protein>
    <submittedName>
        <fullName evidence="3">Unnamed protein product</fullName>
    </submittedName>
</protein>
<evidence type="ECO:0000313" key="4">
    <source>
        <dbReference type="Proteomes" id="UP001165083"/>
    </source>
</evidence>
<dbReference type="EMBL" id="BSXW01000417">
    <property type="protein sequence ID" value="GMF21762.1"/>
    <property type="molecule type" value="Genomic_DNA"/>
</dbReference>
<name>A0A9W6WXW5_9STRA</name>
<keyword evidence="2" id="KW-1133">Transmembrane helix</keyword>
<keyword evidence="2" id="KW-0812">Transmembrane</keyword>